<feature type="compositionally biased region" description="Pro residues" evidence="1">
    <location>
        <begin position="14"/>
        <end position="39"/>
    </location>
</feature>
<reference evidence="2" key="2">
    <citation type="journal article" date="2004" name="Microbiology">
        <title>Characterization of the Streptomyces lavendulae IMRU 3455 linear plasmid pSLV45.</title>
        <authorList>
            <person name="Hosted T.J."/>
            <person name="Wang T."/>
            <person name="Horan A.C."/>
        </authorList>
    </citation>
    <scope>NUCLEOTIDE SEQUENCE</scope>
    <source>
        <strain evidence="2">IMRU3455</strain>
        <plasmid evidence="2">linear plasmid pSLV45</plasmid>
    </source>
</reference>
<dbReference type="AlphaFoldDB" id="Q6RGR0"/>
<accession>Q6RGR0</accession>
<protein>
    <submittedName>
        <fullName evidence="2">SLV.10</fullName>
    </submittedName>
</protein>
<evidence type="ECO:0000313" key="2">
    <source>
        <dbReference type="EMBL" id="AAS45793.1"/>
    </source>
</evidence>
<gene>
    <name evidence="2" type="primary">SLV.10</name>
</gene>
<proteinExistence type="predicted"/>
<feature type="region of interest" description="Disordered" evidence="1">
    <location>
        <begin position="1"/>
        <end position="45"/>
    </location>
</feature>
<sequence>MDGQGNLTTLTEPHPLPPRPPQPRAEHPPAPPAAAPPAPRQQNTVQWGAPLPETHQNAWAQLWAAHAAGDLPTAVAGAERIEAALEAEYGPLHPHTITALGARAWLTLTQRADWYDTVQLLIHTALRRSEAGAEPRTETAQVIRNAHAAWHVLAKEDPEGAVELSGPLVDMLTRFKWESRAQDVMRWADNSMSRRPY</sequence>
<dbReference type="EMBL" id="AY498874">
    <property type="protein sequence ID" value="AAS45793.1"/>
    <property type="molecule type" value="Genomic_DNA"/>
</dbReference>
<keyword evidence="2" id="KW-0614">Plasmid</keyword>
<geneLocation type="plasmid" evidence="2">
    <name>linear plasmid pSLV45</name>
</geneLocation>
<evidence type="ECO:0000256" key="1">
    <source>
        <dbReference type="SAM" id="MobiDB-lite"/>
    </source>
</evidence>
<organism evidence="2">
    <name type="scientific">Streptomyces lavendulae</name>
    <dbReference type="NCBI Taxonomy" id="1914"/>
    <lineage>
        <taxon>Bacteria</taxon>
        <taxon>Bacillati</taxon>
        <taxon>Actinomycetota</taxon>
        <taxon>Actinomycetes</taxon>
        <taxon>Kitasatosporales</taxon>
        <taxon>Streptomycetaceae</taxon>
        <taxon>Streptomyces</taxon>
    </lineage>
</organism>
<reference evidence="2" key="1">
    <citation type="submission" date="2003-12" db="EMBL/GenBank/DDBJ databases">
        <authorList>
            <person name="Hosted T.J.Jr."/>
            <person name="Horan A.C."/>
            <person name="Wang T."/>
        </authorList>
    </citation>
    <scope>NUCLEOTIDE SEQUENCE</scope>
    <source>
        <strain evidence="2">IMRU3455</strain>
        <plasmid evidence="2">linear plasmid pSLV45</plasmid>
    </source>
</reference>
<name>Q6RGR0_STRLA</name>